<keyword evidence="2" id="KW-1185">Reference proteome</keyword>
<gene>
    <name evidence="1" type="ORF">M409DRAFT_22914</name>
</gene>
<organism evidence="1 2">
    <name type="scientific">Zasmidium cellare ATCC 36951</name>
    <dbReference type="NCBI Taxonomy" id="1080233"/>
    <lineage>
        <taxon>Eukaryota</taxon>
        <taxon>Fungi</taxon>
        <taxon>Dikarya</taxon>
        <taxon>Ascomycota</taxon>
        <taxon>Pezizomycotina</taxon>
        <taxon>Dothideomycetes</taxon>
        <taxon>Dothideomycetidae</taxon>
        <taxon>Mycosphaerellales</taxon>
        <taxon>Mycosphaerellaceae</taxon>
        <taxon>Zasmidium</taxon>
    </lineage>
</organism>
<dbReference type="GeneID" id="54559820"/>
<dbReference type="OrthoDB" id="3637419at2759"/>
<dbReference type="SUPFAM" id="SSF52047">
    <property type="entry name" value="RNI-like"/>
    <property type="match status" value="1"/>
</dbReference>
<name>A0A6A6CIK0_ZASCE</name>
<dbReference type="AlphaFoldDB" id="A0A6A6CIK0"/>
<dbReference type="RefSeq" id="XP_033667750.1">
    <property type="nucleotide sequence ID" value="XM_033806548.1"/>
</dbReference>
<dbReference type="InterPro" id="IPR032675">
    <property type="entry name" value="LRR_dom_sf"/>
</dbReference>
<reference evidence="1" key="1">
    <citation type="journal article" date="2020" name="Stud. Mycol.">
        <title>101 Dothideomycetes genomes: a test case for predicting lifestyles and emergence of pathogens.</title>
        <authorList>
            <person name="Haridas S."/>
            <person name="Albert R."/>
            <person name="Binder M."/>
            <person name="Bloem J."/>
            <person name="Labutti K."/>
            <person name="Salamov A."/>
            <person name="Andreopoulos B."/>
            <person name="Baker S."/>
            <person name="Barry K."/>
            <person name="Bills G."/>
            <person name="Bluhm B."/>
            <person name="Cannon C."/>
            <person name="Castanera R."/>
            <person name="Culley D."/>
            <person name="Daum C."/>
            <person name="Ezra D."/>
            <person name="Gonzalez J."/>
            <person name="Henrissat B."/>
            <person name="Kuo A."/>
            <person name="Liang C."/>
            <person name="Lipzen A."/>
            <person name="Lutzoni F."/>
            <person name="Magnuson J."/>
            <person name="Mondo S."/>
            <person name="Nolan M."/>
            <person name="Ohm R."/>
            <person name="Pangilinan J."/>
            <person name="Park H.-J."/>
            <person name="Ramirez L."/>
            <person name="Alfaro M."/>
            <person name="Sun H."/>
            <person name="Tritt A."/>
            <person name="Yoshinaga Y."/>
            <person name="Zwiers L.-H."/>
            <person name="Turgeon B."/>
            <person name="Goodwin S."/>
            <person name="Spatafora J."/>
            <person name="Crous P."/>
            <person name="Grigoriev I."/>
        </authorList>
    </citation>
    <scope>NUCLEOTIDE SEQUENCE</scope>
    <source>
        <strain evidence="1">ATCC 36951</strain>
    </source>
</reference>
<dbReference type="Gene3D" id="3.80.10.10">
    <property type="entry name" value="Ribonuclease Inhibitor"/>
    <property type="match status" value="1"/>
</dbReference>
<protein>
    <submittedName>
        <fullName evidence="1">Uncharacterized protein</fullName>
    </submittedName>
</protein>
<proteinExistence type="predicted"/>
<sequence length="498" mass="57124">MADTLSTELIEFIFAYAAEIDATTAANVCLTNRRGRKIATPILYRTICIAAFGKNRVNETPVTTWCILVRRMQRLCQSLWKKPNLARYVKRIVHDADFGMPHFHAEIYNPTFDKEVRDKILALRPPIRPEIEIAMGMPGNASDTQDLLTVFLLIICPNLESLSIEGLPRSRWEHRKTLDDFFFNSNSIVETVRRDNPYNGATMFRTDGVQNVREISLSCTGREELSASIAANMMRYIHRLLPSLRVVEIGLLHRETNGLHTGWQASVSPIEELRIMSCGWDMSGNTPRLDDLVWMVPALRSLSISFNKNVNVYDSSTFDWGAIIGAFQQFAGLETLRLDYLYLGLASSAKCHRALKEHSACRPITDLKFFPRLKALSVPAFALFGCRINDQGQHVPRVDTYYQLQYLLPWTLTELEVVCDNEHFTDDDMDMLRMVGPEWLDDVIIVNCFREKWISRRHGEGSVGERAVRRNKTAYLDAFFNPLMTRQHHFHLDCRLGE</sequence>
<dbReference type="EMBL" id="ML993595">
    <property type="protein sequence ID" value="KAF2166861.1"/>
    <property type="molecule type" value="Genomic_DNA"/>
</dbReference>
<dbReference type="Proteomes" id="UP000799537">
    <property type="component" value="Unassembled WGS sequence"/>
</dbReference>
<accession>A0A6A6CIK0</accession>
<evidence type="ECO:0000313" key="1">
    <source>
        <dbReference type="EMBL" id="KAF2166861.1"/>
    </source>
</evidence>
<evidence type="ECO:0000313" key="2">
    <source>
        <dbReference type="Proteomes" id="UP000799537"/>
    </source>
</evidence>